<dbReference type="PROSITE" id="PS00330">
    <property type="entry name" value="HEMOLYSIN_CALCIUM"/>
    <property type="match status" value="1"/>
</dbReference>
<feature type="domain" description="Haemolysin-type calcium binding-related" evidence="3">
    <location>
        <begin position="60"/>
        <end position="84"/>
    </location>
</feature>
<evidence type="ECO:0000259" key="3">
    <source>
        <dbReference type="Pfam" id="PF06594"/>
    </source>
</evidence>
<gene>
    <name evidence="4" type="ORF">J2Z75_005741</name>
</gene>
<dbReference type="RefSeq" id="WP_268842107.1">
    <property type="nucleotide sequence ID" value="NZ_JAGGJV010000014.1"/>
</dbReference>
<accession>A0ABS4EW72</accession>
<comment type="subcellular location">
    <subcellularLocation>
        <location evidence="1">Secreted</location>
    </subcellularLocation>
</comment>
<keyword evidence="2" id="KW-0964">Secreted</keyword>
<proteinExistence type="predicted"/>
<dbReference type="Proteomes" id="UP000823786">
    <property type="component" value="Unassembled WGS sequence"/>
</dbReference>
<evidence type="ECO:0000313" key="5">
    <source>
        <dbReference type="Proteomes" id="UP000823786"/>
    </source>
</evidence>
<dbReference type="SUPFAM" id="SSF51120">
    <property type="entry name" value="beta-Roll"/>
    <property type="match status" value="4"/>
</dbReference>
<dbReference type="Gene3D" id="2.150.10.10">
    <property type="entry name" value="Serralysin-like metalloprotease, C-terminal"/>
    <property type="match status" value="1"/>
</dbReference>
<name>A0ABS4EW72_9HYPH</name>
<comment type="caution">
    <text evidence="4">The sequence shown here is derived from an EMBL/GenBank/DDBJ whole genome shotgun (WGS) entry which is preliminary data.</text>
</comment>
<feature type="domain" description="Haemolysin-type calcium binding-related" evidence="3">
    <location>
        <begin position="284"/>
        <end position="328"/>
    </location>
</feature>
<protein>
    <submittedName>
        <fullName evidence="4">Ca2+-binding RTX toxin-like protein</fullName>
    </submittedName>
</protein>
<dbReference type="PANTHER" id="PTHR38340">
    <property type="entry name" value="S-LAYER PROTEIN"/>
    <property type="match status" value="1"/>
</dbReference>
<dbReference type="InterPro" id="IPR010566">
    <property type="entry name" value="Haemolys_ca-bd"/>
</dbReference>
<sequence length="574" mass="59971">GNGNDTIIESYSQGTDDRLMFTDINPADVTLVRNGNDLTVVIAESAPGAGDAGSVLIKETIDNYLGRGVDKIVFADGTTWTRAQIIQMVSTYTGTSGNDTLNGAGIADIIRGGLGNDIVNGAGGNDTYVYARGDGNDTITESFNQGTDDSLLFADVNPADVTLVRNGNDLTVVIAESAPGAGDTGSVLIKGTLNDYLGQGVDKIVFADGTTWTRAQIRELLLTNTSANQTFGGFSGNDTYHYARGDGNDTITESFNQGTDDRLVFTDINPADVTLVRNGNDLTVAIAESAPEAGDAGSVLIKGTLNDYLGQGVDKIVFADGTTWTRAQIRDLLLTNTFANQTFGGFSGNDTYHYARGDGNDTIIEAYSNGTDDRLVFTDINPADVTLVRNGNDLTVVIAESAPGAGDAGSVLIKETLIDYLGQGVDKVVFADGTTWTRADLRVVSTSGNDTFTGFSTTDIIDAGAGNDTIDGVGGNDTITGGSGNDVMTGGSGSDIFVFKPGFGHDTIIDFKAGAGTDDKLRFENGLFGNFTAVISASSQSGANTVIRLDSDNDITLKNVTLTNLHADDFLFVA</sequence>
<evidence type="ECO:0000313" key="4">
    <source>
        <dbReference type="EMBL" id="MBP1862210.1"/>
    </source>
</evidence>
<dbReference type="PANTHER" id="PTHR38340:SF1">
    <property type="entry name" value="S-LAYER PROTEIN"/>
    <property type="match status" value="1"/>
</dbReference>
<dbReference type="InterPro" id="IPR001343">
    <property type="entry name" value="Hemolysn_Ca-bd"/>
</dbReference>
<dbReference type="Pfam" id="PF00353">
    <property type="entry name" value="HemolysinCabind"/>
    <property type="match status" value="2"/>
</dbReference>
<evidence type="ECO:0000256" key="1">
    <source>
        <dbReference type="ARBA" id="ARBA00004613"/>
    </source>
</evidence>
<dbReference type="InterPro" id="IPR018511">
    <property type="entry name" value="Hemolysin-typ_Ca-bd_CS"/>
</dbReference>
<reference evidence="4 5" key="1">
    <citation type="submission" date="2021-03" db="EMBL/GenBank/DDBJ databases">
        <title>Genomic Encyclopedia of Type Strains, Phase IV (KMG-IV): sequencing the most valuable type-strain genomes for metagenomic binning, comparative biology and taxonomic classification.</title>
        <authorList>
            <person name="Goeker M."/>
        </authorList>
    </citation>
    <scope>NUCLEOTIDE SEQUENCE [LARGE SCALE GENOMIC DNA]</scope>
    <source>
        <strain evidence="4 5">DSM 26427</strain>
    </source>
</reference>
<dbReference type="Pfam" id="PF06594">
    <property type="entry name" value="HCBP_related"/>
    <property type="match status" value="3"/>
</dbReference>
<dbReference type="PRINTS" id="PR00313">
    <property type="entry name" value="CABNDNGRPT"/>
</dbReference>
<dbReference type="EMBL" id="JAGGJV010000014">
    <property type="protein sequence ID" value="MBP1862210.1"/>
    <property type="molecule type" value="Genomic_DNA"/>
</dbReference>
<evidence type="ECO:0000256" key="2">
    <source>
        <dbReference type="ARBA" id="ARBA00022525"/>
    </source>
</evidence>
<dbReference type="InterPro" id="IPR050557">
    <property type="entry name" value="RTX_toxin/Mannuronan_C5-epim"/>
</dbReference>
<organism evidence="4 5">
    <name type="scientific">Rhizobium herbae</name>
    <dbReference type="NCBI Taxonomy" id="508661"/>
    <lineage>
        <taxon>Bacteria</taxon>
        <taxon>Pseudomonadati</taxon>
        <taxon>Pseudomonadota</taxon>
        <taxon>Alphaproteobacteria</taxon>
        <taxon>Hyphomicrobiales</taxon>
        <taxon>Rhizobiaceae</taxon>
        <taxon>Rhizobium/Agrobacterium group</taxon>
        <taxon>Rhizobium</taxon>
    </lineage>
</organism>
<keyword evidence="5" id="KW-1185">Reference proteome</keyword>
<feature type="non-terminal residue" evidence="4">
    <location>
        <position position="1"/>
    </location>
</feature>
<feature type="domain" description="Haemolysin-type calcium binding-related" evidence="3">
    <location>
        <begin position="182"/>
        <end position="216"/>
    </location>
</feature>
<dbReference type="InterPro" id="IPR011049">
    <property type="entry name" value="Serralysin-like_metalloprot_C"/>
</dbReference>